<sequence length="434" mass="45711">MLKFVYTKPPRAKSPSSGSPTASLDRSSSPRYRERASPAPFPLAAQPGAFGVSSPSPTSSLDRSSSPRHRDRVSPAPFPPAPKEVSFASPPHSFEKSPSPRPTYPAPILHTPRDSPVASPAHTLERSTSPRHKDRAASQAGFASQPGAGQPSGFPPGSRAAPSGGFHPDTRAVPSSGYPSAPRLIPQEPGTSAIFTRDGDYLSTSQSSLSRDRSSSPKDRYRAVPYLAVPPPPYESVLTQTSSRSRDRAQSGRASPGSGRDRGAGAAPSPASQGDVGDYDQPLGPYAAAERTKVTFPSEFDDSGVGRFPVTDRAKTIPATRARDSPYAGVSTPSDSAQFPPFWDSSKSELPLRADTIGTRLSSERASGPTPATAGSTHPYASGQRSRGAGRGGVKVDKGREPGRDKSWRPRLDFLTGSRAHGSSRQQAAAKEAH</sequence>
<keyword evidence="3" id="KW-1185">Reference proteome</keyword>
<reference evidence="2 3" key="1">
    <citation type="journal article" date="2023" name="Sci. Data">
        <title>Genome assembly of the Korean intertidal mud-creeper Batillaria attramentaria.</title>
        <authorList>
            <person name="Patra A.K."/>
            <person name="Ho P.T."/>
            <person name="Jun S."/>
            <person name="Lee S.J."/>
            <person name="Kim Y."/>
            <person name="Won Y.J."/>
        </authorList>
    </citation>
    <scope>NUCLEOTIDE SEQUENCE [LARGE SCALE GENOMIC DNA]</scope>
    <source>
        <strain evidence="2">Wonlab-2016</strain>
    </source>
</reference>
<evidence type="ECO:0000256" key="1">
    <source>
        <dbReference type="SAM" id="MobiDB-lite"/>
    </source>
</evidence>
<feature type="compositionally biased region" description="Basic and acidic residues" evidence="1">
    <location>
        <begin position="210"/>
        <end position="222"/>
    </location>
</feature>
<feature type="compositionally biased region" description="Low complexity" evidence="1">
    <location>
        <begin position="53"/>
        <end position="64"/>
    </location>
</feature>
<feature type="compositionally biased region" description="Basic and acidic residues" evidence="1">
    <location>
        <begin position="394"/>
        <end position="412"/>
    </location>
</feature>
<gene>
    <name evidence="2" type="ORF">BaRGS_00006793</name>
</gene>
<protein>
    <submittedName>
        <fullName evidence="2">Uncharacterized protein</fullName>
    </submittedName>
</protein>
<dbReference type="EMBL" id="JACVVK020000028">
    <property type="protein sequence ID" value="KAK7502041.1"/>
    <property type="molecule type" value="Genomic_DNA"/>
</dbReference>
<feature type="compositionally biased region" description="Polar residues" evidence="1">
    <location>
        <begin position="14"/>
        <end position="30"/>
    </location>
</feature>
<accession>A0ABD0LSA5</accession>
<feature type="compositionally biased region" description="Low complexity" evidence="1">
    <location>
        <begin position="251"/>
        <end position="272"/>
    </location>
</feature>
<dbReference type="Proteomes" id="UP001519460">
    <property type="component" value="Unassembled WGS sequence"/>
</dbReference>
<name>A0ABD0LSA5_9CAEN</name>
<feature type="region of interest" description="Disordered" evidence="1">
    <location>
        <begin position="1"/>
        <end position="434"/>
    </location>
</feature>
<proteinExistence type="predicted"/>
<dbReference type="AlphaFoldDB" id="A0ABD0LSA5"/>
<comment type="caution">
    <text evidence="2">The sequence shown here is derived from an EMBL/GenBank/DDBJ whole genome shotgun (WGS) entry which is preliminary data.</text>
</comment>
<organism evidence="2 3">
    <name type="scientific">Batillaria attramentaria</name>
    <dbReference type="NCBI Taxonomy" id="370345"/>
    <lineage>
        <taxon>Eukaryota</taxon>
        <taxon>Metazoa</taxon>
        <taxon>Spiralia</taxon>
        <taxon>Lophotrochozoa</taxon>
        <taxon>Mollusca</taxon>
        <taxon>Gastropoda</taxon>
        <taxon>Caenogastropoda</taxon>
        <taxon>Sorbeoconcha</taxon>
        <taxon>Cerithioidea</taxon>
        <taxon>Batillariidae</taxon>
        <taxon>Batillaria</taxon>
    </lineage>
</organism>
<evidence type="ECO:0000313" key="3">
    <source>
        <dbReference type="Proteomes" id="UP001519460"/>
    </source>
</evidence>
<feature type="non-terminal residue" evidence="2">
    <location>
        <position position="434"/>
    </location>
</feature>
<evidence type="ECO:0000313" key="2">
    <source>
        <dbReference type="EMBL" id="KAK7502041.1"/>
    </source>
</evidence>